<dbReference type="Gene3D" id="2.40.170.20">
    <property type="entry name" value="TonB-dependent receptor, beta-barrel domain"/>
    <property type="match status" value="1"/>
</dbReference>
<evidence type="ECO:0000256" key="10">
    <source>
        <dbReference type="PROSITE-ProRule" id="PRU01360"/>
    </source>
</evidence>
<evidence type="ECO:0000259" key="13">
    <source>
        <dbReference type="Pfam" id="PF00593"/>
    </source>
</evidence>
<evidence type="ECO:0000256" key="9">
    <source>
        <dbReference type="ARBA" id="ARBA00023237"/>
    </source>
</evidence>
<dbReference type="GO" id="GO:0009279">
    <property type="term" value="C:cell outer membrane"/>
    <property type="evidence" value="ECO:0007669"/>
    <property type="project" value="UniProtKB-SubCell"/>
</dbReference>
<evidence type="ECO:0000256" key="4">
    <source>
        <dbReference type="ARBA" id="ARBA00022692"/>
    </source>
</evidence>
<feature type="transmembrane region" description="Helical" evidence="12">
    <location>
        <begin position="21"/>
        <end position="39"/>
    </location>
</feature>
<dbReference type="STRING" id="1429043.X474_10840"/>
<keyword evidence="7 10" id="KW-0472">Membrane</keyword>
<dbReference type="OrthoDB" id="5411360at2"/>
<keyword evidence="6 11" id="KW-0798">TonB box</keyword>
<dbReference type="Pfam" id="PF00593">
    <property type="entry name" value="TonB_dep_Rec_b-barrel"/>
    <property type="match status" value="1"/>
</dbReference>
<dbReference type="Proteomes" id="UP000032233">
    <property type="component" value="Unassembled WGS sequence"/>
</dbReference>
<evidence type="ECO:0000256" key="5">
    <source>
        <dbReference type="ARBA" id="ARBA00022729"/>
    </source>
</evidence>
<dbReference type="InterPro" id="IPR036942">
    <property type="entry name" value="Beta-barrel_TonB_sf"/>
</dbReference>
<dbReference type="Gene3D" id="2.170.130.10">
    <property type="entry name" value="TonB-dependent receptor, plug domain"/>
    <property type="match status" value="1"/>
</dbReference>
<dbReference type="InterPro" id="IPR000531">
    <property type="entry name" value="Beta-barrel_TonB"/>
</dbReference>
<evidence type="ECO:0000256" key="8">
    <source>
        <dbReference type="ARBA" id="ARBA00023170"/>
    </source>
</evidence>
<dbReference type="InterPro" id="IPR039426">
    <property type="entry name" value="TonB-dep_rcpt-like"/>
</dbReference>
<keyword evidence="9 10" id="KW-0998">Cell outer membrane</keyword>
<evidence type="ECO:0000256" key="1">
    <source>
        <dbReference type="ARBA" id="ARBA00004571"/>
    </source>
</evidence>
<protein>
    <recommendedName>
        <fullName evidence="17">TonB-denpendent receptor</fullName>
    </recommendedName>
</protein>
<keyword evidence="4 10" id="KW-0812">Transmembrane</keyword>
<evidence type="ECO:0000256" key="7">
    <source>
        <dbReference type="ARBA" id="ARBA00023136"/>
    </source>
</evidence>
<evidence type="ECO:0000259" key="14">
    <source>
        <dbReference type="Pfam" id="PF07715"/>
    </source>
</evidence>
<reference evidence="15 16" key="1">
    <citation type="submission" date="2013-11" db="EMBL/GenBank/DDBJ databases">
        <title>Metagenomic analysis of a methanogenic consortium involved in long chain n-alkane degradation.</title>
        <authorList>
            <person name="Davidova I.A."/>
            <person name="Callaghan A.V."/>
            <person name="Wawrik B."/>
            <person name="Pruitt S."/>
            <person name="Marks C."/>
            <person name="Duncan K.E."/>
            <person name="Suflita J.M."/>
        </authorList>
    </citation>
    <scope>NUCLEOTIDE SEQUENCE [LARGE SCALE GENOMIC DNA]</scope>
    <source>
        <strain evidence="15 16">SPR</strain>
    </source>
</reference>
<gene>
    <name evidence="15" type="ORF">X474_10840</name>
</gene>
<accession>A0A0D2JEH6</accession>
<dbReference type="EMBL" id="AZAC01000013">
    <property type="protein sequence ID" value="KIX14026.1"/>
    <property type="molecule type" value="Genomic_DNA"/>
</dbReference>
<dbReference type="PANTHER" id="PTHR30069">
    <property type="entry name" value="TONB-DEPENDENT OUTER MEMBRANE RECEPTOR"/>
    <property type="match status" value="1"/>
</dbReference>
<evidence type="ECO:0000256" key="12">
    <source>
        <dbReference type="SAM" id="Phobius"/>
    </source>
</evidence>
<dbReference type="AlphaFoldDB" id="A0A0D2JEH6"/>
<comment type="caution">
    <text evidence="15">The sequence shown here is derived from an EMBL/GenBank/DDBJ whole genome shotgun (WGS) entry which is preliminary data.</text>
</comment>
<comment type="similarity">
    <text evidence="10 11">Belongs to the TonB-dependent receptor family.</text>
</comment>
<feature type="domain" description="TonB-dependent receptor plug" evidence="14">
    <location>
        <begin position="79"/>
        <end position="183"/>
    </location>
</feature>
<keyword evidence="2 10" id="KW-0813">Transport</keyword>
<keyword evidence="16" id="KW-1185">Reference proteome</keyword>
<evidence type="ECO:0000256" key="11">
    <source>
        <dbReference type="RuleBase" id="RU003357"/>
    </source>
</evidence>
<dbReference type="PANTHER" id="PTHR30069:SF29">
    <property type="entry name" value="HEMOGLOBIN AND HEMOGLOBIN-HAPTOGLOBIN-BINDING PROTEIN 1-RELATED"/>
    <property type="match status" value="1"/>
</dbReference>
<keyword evidence="12" id="KW-1133">Transmembrane helix</keyword>
<dbReference type="SUPFAM" id="SSF56935">
    <property type="entry name" value="Porins"/>
    <property type="match status" value="1"/>
</dbReference>
<proteinExistence type="inferred from homology"/>
<name>A0A0D2JEH6_9BACT</name>
<dbReference type="RefSeq" id="WP_044348563.1">
    <property type="nucleotide sequence ID" value="NZ_AZAC01000013.1"/>
</dbReference>
<dbReference type="InterPro" id="IPR037066">
    <property type="entry name" value="Plug_dom_sf"/>
</dbReference>
<dbReference type="PROSITE" id="PS52016">
    <property type="entry name" value="TONB_DEPENDENT_REC_3"/>
    <property type="match status" value="1"/>
</dbReference>
<evidence type="ECO:0000256" key="2">
    <source>
        <dbReference type="ARBA" id="ARBA00022448"/>
    </source>
</evidence>
<evidence type="ECO:0008006" key="17">
    <source>
        <dbReference type="Google" id="ProtNLM"/>
    </source>
</evidence>
<keyword evidence="5" id="KW-0732">Signal</keyword>
<keyword evidence="8" id="KW-0675">Receptor</keyword>
<feature type="domain" description="TonB-dependent receptor-like beta-barrel" evidence="13">
    <location>
        <begin position="274"/>
        <end position="685"/>
    </location>
</feature>
<comment type="subcellular location">
    <subcellularLocation>
        <location evidence="1 10">Cell outer membrane</location>
        <topology evidence="1 10">Multi-pass membrane protein</topology>
    </subcellularLocation>
</comment>
<dbReference type="Pfam" id="PF07715">
    <property type="entry name" value="Plug"/>
    <property type="match status" value="1"/>
</dbReference>
<dbReference type="GO" id="GO:0044718">
    <property type="term" value="P:siderophore transmembrane transport"/>
    <property type="evidence" value="ECO:0007669"/>
    <property type="project" value="TreeGrafter"/>
</dbReference>
<sequence length="711" mass="81198">MKKLICPDGGIAKTIKSFCKITVLMLLTGCLLLSGQYAWAINDKTKEKEGLGSLNDLGEMVIVGREEKGAKGIAIDPTATVITVDSYTSPKAPQTVADILESIPGIDVQRGDPNMSDGKDVVKIRGLDARRIMVRLDGRPLKNVGGFSDKLIDWPSLTLEDVEKIEVVRGAHSAIFGNTLGGTINVVTKKGGHKKDNIPEGEVMVDYAKWDSQYYRMGLAGNVENFGYSLGAGHRSSNGYLRHSDYRIKDFTVRTSYEFPFKGRITLGYKGSRQDKNPFVVNDPNDPLVGQQYDSSYPIVSSDAEGWSPNYPGGDSYNDKDMDYFDVIYEQYTSIGDWKIHLYQTDEHRNYSTHMYQQAIQFYDYWCDVKFDESGLILQNKITNFNNHTITVGLEGKDQYAEYDCVNPLQEWHVDRHKMSSHYAGYIEDSWQITEKLNLALGVRWDKAELSVNMDYPGYPSHFDKEWSAWSPKSRLSYELLPETTAFLNVSKAFRLPTAMEFCWYGAPTGVFIDPETAMEYEGGIIQKLGNNNSLRVTYYYYDIDNYIMFSRYPMPLIMSGQIDKAVINADYLHLQGVEAELNFQLHRTLSGYLNYTFQEPKLGATVAPESELYDDQYQLPRHKVTLGMDWKPWENTEILATMRYVGERQTSFGKDIDSFVTFDLGLSQMFFEKTLKVKLYAMNLFDENYEEQYHIPAPERYFGINLSYMF</sequence>
<dbReference type="PROSITE" id="PS01156">
    <property type="entry name" value="TONB_DEPENDENT_REC_2"/>
    <property type="match status" value="1"/>
</dbReference>
<dbReference type="CDD" id="cd01347">
    <property type="entry name" value="ligand_gated_channel"/>
    <property type="match status" value="1"/>
</dbReference>
<dbReference type="GO" id="GO:0015344">
    <property type="term" value="F:siderophore uptake transmembrane transporter activity"/>
    <property type="evidence" value="ECO:0007669"/>
    <property type="project" value="TreeGrafter"/>
</dbReference>
<organism evidence="15 16">
    <name type="scientific">Dethiosulfatarculus sandiegensis</name>
    <dbReference type="NCBI Taxonomy" id="1429043"/>
    <lineage>
        <taxon>Bacteria</taxon>
        <taxon>Pseudomonadati</taxon>
        <taxon>Thermodesulfobacteriota</taxon>
        <taxon>Desulfarculia</taxon>
        <taxon>Desulfarculales</taxon>
        <taxon>Desulfarculaceae</taxon>
        <taxon>Dethiosulfatarculus</taxon>
    </lineage>
</organism>
<evidence type="ECO:0000256" key="3">
    <source>
        <dbReference type="ARBA" id="ARBA00022452"/>
    </source>
</evidence>
<evidence type="ECO:0000313" key="15">
    <source>
        <dbReference type="EMBL" id="KIX14026.1"/>
    </source>
</evidence>
<evidence type="ECO:0000256" key="6">
    <source>
        <dbReference type="ARBA" id="ARBA00023077"/>
    </source>
</evidence>
<dbReference type="InterPro" id="IPR012910">
    <property type="entry name" value="Plug_dom"/>
</dbReference>
<dbReference type="InterPro" id="IPR010917">
    <property type="entry name" value="TonB_rcpt_CS"/>
</dbReference>
<dbReference type="InParanoid" id="A0A0D2JEH6"/>
<evidence type="ECO:0000313" key="16">
    <source>
        <dbReference type="Proteomes" id="UP000032233"/>
    </source>
</evidence>
<keyword evidence="3 10" id="KW-1134">Transmembrane beta strand</keyword>